<protein>
    <submittedName>
        <fullName evidence="2">Uncharacterized protein</fullName>
    </submittedName>
</protein>
<keyword evidence="1" id="KW-0812">Transmembrane</keyword>
<evidence type="ECO:0000256" key="1">
    <source>
        <dbReference type="SAM" id="Phobius"/>
    </source>
</evidence>
<feature type="transmembrane region" description="Helical" evidence="1">
    <location>
        <begin position="462"/>
        <end position="482"/>
    </location>
</feature>
<reference evidence="2 3" key="1">
    <citation type="submission" date="2016-12" db="EMBL/GenBank/DDBJ databases">
        <title>The draft genome sequence of Actinophytocola sp. 11-183.</title>
        <authorList>
            <person name="Wang W."/>
            <person name="Yuan L."/>
        </authorList>
    </citation>
    <scope>NUCLEOTIDE SEQUENCE [LARGE SCALE GENOMIC DNA]</scope>
    <source>
        <strain evidence="2 3">11-183</strain>
    </source>
</reference>
<comment type="caution">
    <text evidence="2">The sequence shown here is derived from an EMBL/GenBank/DDBJ whole genome shotgun (WGS) entry which is preliminary data.</text>
</comment>
<dbReference type="Proteomes" id="UP000185596">
    <property type="component" value="Unassembled WGS sequence"/>
</dbReference>
<feature type="transmembrane region" description="Helical" evidence="1">
    <location>
        <begin position="53"/>
        <end position="72"/>
    </location>
</feature>
<feature type="transmembrane region" description="Helical" evidence="1">
    <location>
        <begin position="181"/>
        <end position="207"/>
    </location>
</feature>
<feature type="transmembrane region" description="Helical" evidence="1">
    <location>
        <begin position="489"/>
        <end position="509"/>
    </location>
</feature>
<feature type="transmembrane region" description="Helical" evidence="1">
    <location>
        <begin position="26"/>
        <end position="46"/>
    </location>
</feature>
<proteinExistence type="predicted"/>
<accession>A0A1Q8CDN1</accession>
<feature type="transmembrane region" description="Helical" evidence="1">
    <location>
        <begin position="247"/>
        <end position="265"/>
    </location>
</feature>
<feature type="transmembrane region" description="Helical" evidence="1">
    <location>
        <begin position="352"/>
        <end position="375"/>
    </location>
</feature>
<evidence type="ECO:0000313" key="3">
    <source>
        <dbReference type="Proteomes" id="UP000185596"/>
    </source>
</evidence>
<feature type="transmembrane region" description="Helical" evidence="1">
    <location>
        <begin position="214"/>
        <end position="235"/>
    </location>
</feature>
<feature type="transmembrane region" description="Helical" evidence="1">
    <location>
        <begin position="149"/>
        <end position="169"/>
    </location>
</feature>
<keyword evidence="1" id="KW-0472">Membrane</keyword>
<feature type="transmembrane region" description="Helical" evidence="1">
    <location>
        <begin position="101"/>
        <end position="121"/>
    </location>
</feature>
<feature type="transmembrane region" description="Helical" evidence="1">
    <location>
        <begin position="521"/>
        <end position="542"/>
    </location>
</feature>
<evidence type="ECO:0000313" key="2">
    <source>
        <dbReference type="EMBL" id="OLF12442.1"/>
    </source>
</evidence>
<feature type="transmembrane region" description="Helical" evidence="1">
    <location>
        <begin position="421"/>
        <end position="442"/>
    </location>
</feature>
<sequence>MAFLSAGLLIVGPVVGVVEDPPAAGYASTPLLVLLAAAAPVLALVLVQRGRALTGAAVLTGAGLLAPGRALVDLVFLRDGLSAARPEFLVPTTLADLRPAAGLWLLLAGHLAAAVAGVLAAGRAGAAPGSPYALELDESTTSVGSRRRALGWALAFATIAVVGLVMAPFQSDNAFLLDDDMIGASTLVGLGTVLIAVAVLGGCVYAAGAARSAVSAGVLLGVLVATAAVALPQIVAGLTVDLLRPAPGPYLALISLVLLTGLIVSGRAGRERERGTAELTLEAGRVHLVTGVLGVLTGVASLIGAFGPQVTIEALDSPETYANRPLVPAGILVGSLGAALLYHRWAATVRPAFVVSLGAVVLVGASTLDAAFTGAGIGDDIHIGAGAWFAAVAVVLAAAAAVSGAVAGSTERDDVDLTERTVHTSVAAPVAAAILFSVGAFGLPMFTARDFVAPGIWTEFRLASWGLLIAMCVVIAASVIAAMARPARAAALLLGAAAVVGVHALEFPLTGDRAQDATAGSGTWLSLACCLALLVAAGIASAGPAPEHDEKR</sequence>
<dbReference type="AlphaFoldDB" id="A0A1Q8CDN1"/>
<feature type="transmembrane region" description="Helical" evidence="1">
    <location>
        <begin position="286"/>
        <end position="306"/>
    </location>
</feature>
<name>A0A1Q8CDN1_9PSEU</name>
<keyword evidence="3" id="KW-1185">Reference proteome</keyword>
<dbReference type="STRING" id="1912961.BU204_29085"/>
<organism evidence="2 3">
    <name type="scientific">Actinophytocola xanthii</name>
    <dbReference type="NCBI Taxonomy" id="1912961"/>
    <lineage>
        <taxon>Bacteria</taxon>
        <taxon>Bacillati</taxon>
        <taxon>Actinomycetota</taxon>
        <taxon>Actinomycetes</taxon>
        <taxon>Pseudonocardiales</taxon>
        <taxon>Pseudonocardiaceae</taxon>
    </lineage>
</organism>
<keyword evidence="1" id="KW-1133">Transmembrane helix</keyword>
<feature type="transmembrane region" description="Helical" evidence="1">
    <location>
        <begin position="326"/>
        <end position="345"/>
    </location>
</feature>
<dbReference type="EMBL" id="MSIE01000061">
    <property type="protein sequence ID" value="OLF12442.1"/>
    <property type="molecule type" value="Genomic_DNA"/>
</dbReference>
<feature type="transmembrane region" description="Helical" evidence="1">
    <location>
        <begin position="387"/>
        <end position="409"/>
    </location>
</feature>
<gene>
    <name evidence="2" type="ORF">BU204_29085</name>
</gene>